<reference evidence="2" key="1">
    <citation type="submission" date="2016-10" db="EMBL/GenBank/DDBJ databases">
        <authorList>
            <person name="Varghese N."/>
            <person name="Submissions S."/>
        </authorList>
    </citation>
    <scope>NUCLEOTIDE SEQUENCE [LARGE SCALE GENOMIC DNA]</scope>
    <source>
        <strain evidence="2">DSM 3384</strain>
    </source>
</reference>
<gene>
    <name evidence="1" type="ORF">SAMN04487931_101137</name>
</gene>
<sequence>MACGLYKKMKFLFAGIISIILVFTGSEIWAQKSPYDWALIQLDYVRQEKIEHLKRFTERMHSFAQKAANDEKMIAFYEMNRKYFNAVKTEKIPSSLADNIEKARDYFNRYYIANYYFFRDILFVDKKGVVFYTIRKEVDNYTNLVNSKESIGLLANVIADNPTQEVFIDFYNYSPSSEPTAFFVEPVFNSDVQVGWIVLQCAVNKLNSIFASTDDLGQTGETFLVNHDGLMLTESYFKGYSTILKEHLDDRNIKVKFKEKRGYRIVVDYRGASALSSFEVFEFLGSKWLVVAKIDKEEITTQHYKSHNKYYRNRLFRYLQEHSLQPPNGEKLKTGGLTLRVDMDEFLKAENNEILETWGVSTCTALLAGVPEKFAYLAHISPKDKIYNRNDTNLLSQITKKIQSFDIYHCEKRKVEFVVVATHLDSLTNIINHLIEDGFFLSQIRIAYNSGAKSAAIAYQYSDNDLVIAWTMNHKKTTFVLHGIKDTVNIGNVVEGIMLKESKNFIVLKMDK</sequence>
<evidence type="ECO:0000313" key="2">
    <source>
        <dbReference type="Proteomes" id="UP000199608"/>
    </source>
</evidence>
<proteinExistence type="predicted"/>
<keyword evidence="2" id="KW-1185">Reference proteome</keyword>
<dbReference type="Gene3D" id="3.30.450.20">
    <property type="entry name" value="PAS domain"/>
    <property type="match status" value="1"/>
</dbReference>
<dbReference type="AlphaFoldDB" id="A0A1H2DN38"/>
<dbReference type="Proteomes" id="UP000199608">
    <property type="component" value="Unassembled WGS sequence"/>
</dbReference>
<protein>
    <submittedName>
        <fullName evidence="1">Uncharacterized protein</fullName>
    </submittedName>
</protein>
<organism evidence="1 2">
    <name type="scientific">Desulfobacula phenolica</name>
    <dbReference type="NCBI Taxonomy" id="90732"/>
    <lineage>
        <taxon>Bacteria</taxon>
        <taxon>Pseudomonadati</taxon>
        <taxon>Thermodesulfobacteriota</taxon>
        <taxon>Desulfobacteria</taxon>
        <taxon>Desulfobacterales</taxon>
        <taxon>Desulfobacteraceae</taxon>
        <taxon>Desulfobacula</taxon>
    </lineage>
</organism>
<accession>A0A1H2DN38</accession>
<evidence type="ECO:0000313" key="1">
    <source>
        <dbReference type="EMBL" id="SDT84144.1"/>
    </source>
</evidence>
<name>A0A1H2DN38_9BACT</name>
<dbReference type="EMBL" id="FNLL01000001">
    <property type="protein sequence ID" value="SDT84144.1"/>
    <property type="molecule type" value="Genomic_DNA"/>
</dbReference>